<sequence>MTIGWEMADFEVRFSIFGKSSEITKWLNINKQIPIEYASFKDWLVKQRKWICGNYQYKERDFMHLVKDDGMFYMKRTAITPEMISFPDEEDHNYYEIDVRGDKSLIKLLDENAVYPSQLGLIQKITCTKTGENYLTSYTSKYLDDDVAMAIEKIDVIGFFWTDEQYH</sequence>
<evidence type="ECO:0000313" key="1">
    <source>
        <dbReference type="EMBL" id="MDQ1150484.1"/>
    </source>
</evidence>
<protein>
    <submittedName>
        <fullName evidence="1">Uncharacterized protein</fullName>
    </submittedName>
</protein>
<name>A0ABU0U6C6_9SPHI</name>
<accession>A0ABU0U6C6</accession>
<evidence type="ECO:0000313" key="2">
    <source>
        <dbReference type="Proteomes" id="UP001244640"/>
    </source>
</evidence>
<organism evidence="1 2">
    <name type="scientific">Sphingobacterium zeae</name>
    <dbReference type="NCBI Taxonomy" id="1776859"/>
    <lineage>
        <taxon>Bacteria</taxon>
        <taxon>Pseudomonadati</taxon>
        <taxon>Bacteroidota</taxon>
        <taxon>Sphingobacteriia</taxon>
        <taxon>Sphingobacteriales</taxon>
        <taxon>Sphingobacteriaceae</taxon>
        <taxon>Sphingobacterium</taxon>
    </lineage>
</organism>
<proteinExistence type="predicted"/>
<comment type="caution">
    <text evidence="1">The sequence shown here is derived from an EMBL/GenBank/DDBJ whole genome shotgun (WGS) entry which is preliminary data.</text>
</comment>
<dbReference type="Proteomes" id="UP001244640">
    <property type="component" value="Unassembled WGS sequence"/>
</dbReference>
<keyword evidence="2" id="KW-1185">Reference proteome</keyword>
<dbReference type="EMBL" id="JAUTBA010000001">
    <property type="protein sequence ID" value="MDQ1150484.1"/>
    <property type="molecule type" value="Genomic_DNA"/>
</dbReference>
<reference evidence="1 2" key="1">
    <citation type="submission" date="2023-07" db="EMBL/GenBank/DDBJ databases">
        <title>Functional and genomic diversity of the sorghum phyllosphere microbiome.</title>
        <authorList>
            <person name="Shade A."/>
        </authorList>
    </citation>
    <scope>NUCLEOTIDE SEQUENCE [LARGE SCALE GENOMIC DNA]</scope>
    <source>
        <strain evidence="1 2">SORGH_AS_0892</strain>
    </source>
</reference>
<dbReference type="RefSeq" id="WP_307186118.1">
    <property type="nucleotide sequence ID" value="NZ_JAUTBA010000001.1"/>
</dbReference>
<gene>
    <name evidence="1" type="ORF">QE382_002468</name>
</gene>